<proteinExistence type="predicted"/>
<evidence type="ECO:0000313" key="2">
    <source>
        <dbReference type="Proteomes" id="UP001140172"/>
    </source>
</evidence>
<keyword evidence="2" id="KW-1185">Reference proteome</keyword>
<dbReference type="AlphaFoldDB" id="A0A9W8HMT3"/>
<gene>
    <name evidence="1" type="ORF">GGI15_001836</name>
</gene>
<dbReference type="OrthoDB" id="5545596at2759"/>
<sequence>MPGEIAAFGNIGLTHLTIRCKASKTSFIGLARSCAPTLRELIIHEFPKDGSALLRDDDGLPAVYSRLEKLYIAQTMGIQGLSLSQTGGISHFPALCSLDIRCKYPFDDDVLFRGNHDSLEHIGVPLDMNFMTMSVEKDVFQPTKFKKLHSIDLLNYYGAQEMTPYHIDTIKNFVFKLARAGTSENLQIVRWSGPSDERILLYGIEHNKTLSNLRVLEISKSVFQFSDVAVILKALPLLKRLWFSLDKKVPMLDGVRMPKLLTHLLTNYYPLSRSLYSVTFDQGSKASAKQIAVVAVLLAVVSPNLALTQVDTEMKADFVSGIKAAMATRPFHKHAERIKPLTKSF</sequence>
<organism evidence="1 2">
    <name type="scientific">Coemansia interrupta</name>
    <dbReference type="NCBI Taxonomy" id="1126814"/>
    <lineage>
        <taxon>Eukaryota</taxon>
        <taxon>Fungi</taxon>
        <taxon>Fungi incertae sedis</taxon>
        <taxon>Zoopagomycota</taxon>
        <taxon>Kickxellomycotina</taxon>
        <taxon>Kickxellomycetes</taxon>
        <taxon>Kickxellales</taxon>
        <taxon>Kickxellaceae</taxon>
        <taxon>Coemansia</taxon>
    </lineage>
</organism>
<evidence type="ECO:0000313" key="1">
    <source>
        <dbReference type="EMBL" id="KAJ2785657.1"/>
    </source>
</evidence>
<name>A0A9W8HMT3_9FUNG</name>
<protein>
    <submittedName>
        <fullName evidence="1">Uncharacterized protein</fullName>
    </submittedName>
</protein>
<reference evidence="1" key="1">
    <citation type="submission" date="2022-07" db="EMBL/GenBank/DDBJ databases">
        <title>Phylogenomic reconstructions and comparative analyses of Kickxellomycotina fungi.</title>
        <authorList>
            <person name="Reynolds N.K."/>
            <person name="Stajich J.E."/>
            <person name="Barry K."/>
            <person name="Grigoriev I.V."/>
            <person name="Crous P."/>
            <person name="Smith M.E."/>
        </authorList>
    </citation>
    <scope>NUCLEOTIDE SEQUENCE</scope>
    <source>
        <strain evidence="1">BCRC 34489</strain>
    </source>
</reference>
<dbReference type="EMBL" id="JANBUM010000082">
    <property type="protein sequence ID" value="KAJ2785657.1"/>
    <property type="molecule type" value="Genomic_DNA"/>
</dbReference>
<accession>A0A9W8HMT3</accession>
<dbReference type="SUPFAM" id="SSF52047">
    <property type="entry name" value="RNI-like"/>
    <property type="match status" value="1"/>
</dbReference>
<dbReference type="InterPro" id="IPR032675">
    <property type="entry name" value="LRR_dom_sf"/>
</dbReference>
<dbReference type="Proteomes" id="UP001140172">
    <property type="component" value="Unassembled WGS sequence"/>
</dbReference>
<comment type="caution">
    <text evidence="1">The sequence shown here is derived from an EMBL/GenBank/DDBJ whole genome shotgun (WGS) entry which is preliminary data.</text>
</comment>
<dbReference type="Gene3D" id="3.80.10.10">
    <property type="entry name" value="Ribonuclease Inhibitor"/>
    <property type="match status" value="1"/>
</dbReference>